<name>A0AAN9FYJ9_9CAEN</name>
<evidence type="ECO:0000259" key="6">
    <source>
        <dbReference type="PROSITE" id="PS51998"/>
    </source>
</evidence>
<evidence type="ECO:0000256" key="3">
    <source>
        <dbReference type="ARBA" id="ARBA00022490"/>
    </source>
</evidence>
<keyword evidence="3" id="KW-0963">Cytoplasm</keyword>
<dbReference type="Pfam" id="PF08766">
    <property type="entry name" value="DEK_C"/>
    <property type="match status" value="1"/>
</dbReference>
<sequence length="410" mass="45378">MALVTLQRSPSPSNDPDEESAEGGDEVDGKSALRHKRTKSTLDKLRKIFSTVRFISKLRPGLSESYFTVKGAALILPHSDLNRKTSRKNHGGEIQRHLQSMLYLLRPEDKIKVAIRLENPRDPRDLPAANTQSYMALVSTMGRQDTEEFVILGLDCTTSISSPAPTRASGLAPPSTPPTSPTSHAGPDGAEAAAPLEARGIASANIGLVLPIWMGMKVRLSGDGGFSIITDDKSYLFKPVSVQAMWSAIQSVDRAVHQAEHMKYLAEGLTHTWVHYYRGKADSANKSCLAKWNLMEDVEIFAPASLSLTSRNESEKLKLVISGKLKEVMMSVDLDEATSRSLRQKVEAALNMKLDEYRAYFDEELIRILGQMDAPSQILDFLYLGSEWNASNLEELQKLGSVSVRKRYRC</sequence>
<evidence type="ECO:0000313" key="8">
    <source>
        <dbReference type="Proteomes" id="UP001374579"/>
    </source>
</evidence>
<dbReference type="PROSITE" id="PS51998">
    <property type="entry name" value="DEK_C"/>
    <property type="match status" value="1"/>
</dbReference>
<organism evidence="7 8">
    <name type="scientific">Littorina saxatilis</name>
    <dbReference type="NCBI Taxonomy" id="31220"/>
    <lineage>
        <taxon>Eukaryota</taxon>
        <taxon>Metazoa</taxon>
        <taxon>Spiralia</taxon>
        <taxon>Lophotrochozoa</taxon>
        <taxon>Mollusca</taxon>
        <taxon>Gastropoda</taxon>
        <taxon>Caenogastropoda</taxon>
        <taxon>Littorinimorpha</taxon>
        <taxon>Littorinoidea</taxon>
        <taxon>Littorinidae</taxon>
        <taxon>Littorina</taxon>
    </lineage>
</organism>
<evidence type="ECO:0000256" key="1">
    <source>
        <dbReference type="ARBA" id="ARBA00004496"/>
    </source>
</evidence>
<accession>A0AAN9FYJ9</accession>
<feature type="region of interest" description="Disordered" evidence="5">
    <location>
        <begin position="1"/>
        <end position="35"/>
    </location>
</feature>
<gene>
    <name evidence="7" type="ORF">V1264_021963</name>
</gene>
<comment type="catalytic activity">
    <reaction evidence="4">
        <text>O-phospho-L-threonyl-[protein] + H2O = L-threonyl-[protein] + phosphate</text>
        <dbReference type="Rhea" id="RHEA:47004"/>
        <dbReference type="Rhea" id="RHEA-COMP:11060"/>
        <dbReference type="Rhea" id="RHEA-COMP:11605"/>
        <dbReference type="ChEBI" id="CHEBI:15377"/>
        <dbReference type="ChEBI" id="CHEBI:30013"/>
        <dbReference type="ChEBI" id="CHEBI:43474"/>
        <dbReference type="ChEBI" id="CHEBI:61977"/>
        <dbReference type="EC" id="3.1.3.16"/>
    </reaction>
</comment>
<dbReference type="GO" id="GO:0030837">
    <property type="term" value="P:negative regulation of actin filament polymerization"/>
    <property type="evidence" value="ECO:0007669"/>
    <property type="project" value="InterPro"/>
</dbReference>
<dbReference type="InterPro" id="IPR014876">
    <property type="entry name" value="DEK_C"/>
</dbReference>
<evidence type="ECO:0000256" key="5">
    <source>
        <dbReference type="SAM" id="MobiDB-lite"/>
    </source>
</evidence>
<evidence type="ECO:0000313" key="7">
    <source>
        <dbReference type="EMBL" id="KAK7087980.1"/>
    </source>
</evidence>
<evidence type="ECO:0000256" key="2">
    <source>
        <dbReference type="ARBA" id="ARBA00013081"/>
    </source>
</evidence>
<dbReference type="Pfam" id="PF23040">
    <property type="entry name" value="PH_SSH1-like_1st"/>
    <property type="match status" value="2"/>
</dbReference>
<dbReference type="InterPro" id="IPR043587">
    <property type="entry name" value="Phosphatase_SSH-like"/>
</dbReference>
<comment type="subcellular location">
    <subcellularLocation>
        <location evidence="1">Cytoplasm</location>
    </subcellularLocation>
</comment>
<comment type="caution">
    <text evidence="7">The sequence shown here is derived from an EMBL/GenBank/DDBJ whole genome shotgun (WGS) entry which is preliminary data.</text>
</comment>
<dbReference type="InterPro" id="IPR043588">
    <property type="entry name" value="SSH-N"/>
</dbReference>
<dbReference type="EMBL" id="JBAMIC010004070">
    <property type="protein sequence ID" value="KAK7087980.1"/>
    <property type="molecule type" value="Genomic_DNA"/>
</dbReference>
<dbReference type="GO" id="GO:0005737">
    <property type="term" value="C:cytoplasm"/>
    <property type="evidence" value="ECO:0007669"/>
    <property type="project" value="UniProtKB-SubCell"/>
</dbReference>
<proteinExistence type="predicted"/>
<keyword evidence="8" id="KW-1185">Reference proteome</keyword>
<dbReference type="GO" id="GO:0004722">
    <property type="term" value="F:protein serine/threonine phosphatase activity"/>
    <property type="evidence" value="ECO:0007669"/>
    <property type="project" value="UniProtKB-EC"/>
</dbReference>
<feature type="domain" description="DEK-C" evidence="6">
    <location>
        <begin position="315"/>
        <end position="370"/>
    </location>
</feature>
<feature type="region of interest" description="Disordered" evidence="5">
    <location>
        <begin position="163"/>
        <end position="190"/>
    </location>
</feature>
<dbReference type="Proteomes" id="UP001374579">
    <property type="component" value="Unassembled WGS sequence"/>
</dbReference>
<protein>
    <recommendedName>
        <fullName evidence="2">protein-serine/threonine phosphatase</fullName>
        <ecNumber evidence="2">3.1.3.16</ecNumber>
    </recommendedName>
</protein>
<feature type="compositionally biased region" description="Acidic residues" evidence="5">
    <location>
        <begin position="15"/>
        <end position="26"/>
    </location>
</feature>
<reference evidence="7 8" key="1">
    <citation type="submission" date="2024-02" db="EMBL/GenBank/DDBJ databases">
        <title>Chromosome-scale genome assembly of the rough periwinkle Littorina saxatilis.</title>
        <authorList>
            <person name="De Jode A."/>
            <person name="Faria R."/>
            <person name="Formenti G."/>
            <person name="Sims Y."/>
            <person name="Smith T.P."/>
            <person name="Tracey A."/>
            <person name="Wood J.M.D."/>
            <person name="Zagrodzka Z.B."/>
            <person name="Johannesson K."/>
            <person name="Butlin R.K."/>
            <person name="Leder E.H."/>
        </authorList>
    </citation>
    <scope>NUCLEOTIDE SEQUENCE [LARGE SCALE GENOMIC DNA]</scope>
    <source>
        <strain evidence="7">Snail1</strain>
        <tissue evidence="7">Muscle</tissue>
    </source>
</reference>
<dbReference type="EC" id="3.1.3.16" evidence="2"/>
<dbReference type="GO" id="GO:0003779">
    <property type="term" value="F:actin binding"/>
    <property type="evidence" value="ECO:0007669"/>
    <property type="project" value="InterPro"/>
</dbReference>
<dbReference type="PANTHER" id="PTHR45864">
    <property type="entry name" value="SLINGSHOT PROTEIN PHOSPHATASE HOMOLOG"/>
    <property type="match status" value="1"/>
</dbReference>
<dbReference type="AlphaFoldDB" id="A0AAN9FYJ9"/>
<evidence type="ECO:0000256" key="4">
    <source>
        <dbReference type="ARBA" id="ARBA00048336"/>
    </source>
</evidence>
<dbReference type="PANTHER" id="PTHR45864:SF2">
    <property type="entry name" value="PROTEIN PHOSPHATASE SLINGSHOT"/>
    <property type="match status" value="1"/>
</dbReference>